<dbReference type="PANTHER" id="PTHR21666">
    <property type="entry name" value="PEPTIDASE-RELATED"/>
    <property type="match status" value="1"/>
</dbReference>
<dbReference type="InterPro" id="IPR016047">
    <property type="entry name" value="M23ase_b-sheet_dom"/>
</dbReference>
<sequence length="296" mass="32092">MVKKQPEWEVHIVPRSTGRHRIFLLTDLKRKVLLVGAGLVSLIAFAAIVITVLLSFGITLGMDQFNFVELKRLRVENEDLRSELALVEDLEREVTLGEEIVSRLRGMLGIDLAEERRAEAERILTAAVPFVPGEEPEALELTGEGATYAPTGPAVGRTSELAAYVARAAVQGLSTPRGWPLRGWITRGFVPSGDSKHAGIDIACDEGRSVSATAAGVVVFAGEDRHYGLKIVISHDSGYTTTYGHNSKLLVKVGDAVARGQHIALSGNTGASTSPHLHYEVRRDDIPIDPTPFLEE</sequence>
<dbReference type="InterPro" id="IPR050570">
    <property type="entry name" value="Cell_wall_metabolism_enzyme"/>
</dbReference>
<proteinExistence type="predicted"/>
<dbReference type="Gene3D" id="2.70.70.10">
    <property type="entry name" value="Glucose Permease (Domain IIA)"/>
    <property type="match status" value="1"/>
</dbReference>
<gene>
    <name evidence="3" type="ORF">A2Y64_00095</name>
</gene>
<feature type="domain" description="M23ase beta-sheet core" evidence="2">
    <location>
        <begin position="196"/>
        <end position="290"/>
    </location>
</feature>
<dbReference type="SUPFAM" id="SSF51261">
    <property type="entry name" value="Duplicated hybrid motif"/>
    <property type="match status" value="1"/>
</dbReference>
<evidence type="ECO:0000259" key="2">
    <source>
        <dbReference type="Pfam" id="PF01551"/>
    </source>
</evidence>
<accession>A0A1F5FFE7</accession>
<dbReference type="Proteomes" id="UP000177187">
    <property type="component" value="Unassembled WGS sequence"/>
</dbReference>
<name>A0A1F5FFE7_9BACT</name>
<keyword evidence="1" id="KW-0812">Transmembrane</keyword>
<evidence type="ECO:0000313" key="4">
    <source>
        <dbReference type="Proteomes" id="UP000177187"/>
    </source>
</evidence>
<evidence type="ECO:0000256" key="1">
    <source>
        <dbReference type="SAM" id="Phobius"/>
    </source>
</evidence>
<reference evidence="3 4" key="1">
    <citation type="journal article" date="2016" name="Nat. Commun.">
        <title>Thousands of microbial genomes shed light on interconnected biogeochemical processes in an aquifer system.</title>
        <authorList>
            <person name="Anantharaman K."/>
            <person name="Brown C.T."/>
            <person name="Hug L.A."/>
            <person name="Sharon I."/>
            <person name="Castelle C.J."/>
            <person name="Probst A.J."/>
            <person name="Thomas B.C."/>
            <person name="Singh A."/>
            <person name="Wilkins M.J."/>
            <person name="Karaoz U."/>
            <person name="Brodie E.L."/>
            <person name="Williams K.H."/>
            <person name="Hubbard S.S."/>
            <person name="Banfield J.F."/>
        </authorList>
    </citation>
    <scope>NUCLEOTIDE SEQUENCE [LARGE SCALE GENOMIC DNA]</scope>
</reference>
<organism evidence="3 4">
    <name type="scientific">Candidatus Coatesbacteria bacterium RBG_13_66_14</name>
    <dbReference type="NCBI Taxonomy" id="1817816"/>
    <lineage>
        <taxon>Bacteria</taxon>
        <taxon>Candidatus Coatesiibacteriota</taxon>
    </lineage>
</organism>
<keyword evidence="1" id="KW-0472">Membrane</keyword>
<dbReference type="CDD" id="cd12797">
    <property type="entry name" value="M23_peptidase"/>
    <property type="match status" value="1"/>
</dbReference>
<feature type="transmembrane region" description="Helical" evidence="1">
    <location>
        <begin position="32"/>
        <end position="58"/>
    </location>
</feature>
<dbReference type="GO" id="GO:0004222">
    <property type="term" value="F:metalloendopeptidase activity"/>
    <property type="evidence" value="ECO:0007669"/>
    <property type="project" value="TreeGrafter"/>
</dbReference>
<dbReference type="PANTHER" id="PTHR21666:SF270">
    <property type="entry name" value="MUREIN HYDROLASE ACTIVATOR ENVC"/>
    <property type="match status" value="1"/>
</dbReference>
<dbReference type="Pfam" id="PF01551">
    <property type="entry name" value="Peptidase_M23"/>
    <property type="match status" value="1"/>
</dbReference>
<dbReference type="STRING" id="1817816.A2Y64_00095"/>
<protein>
    <recommendedName>
        <fullName evidence="2">M23ase beta-sheet core domain-containing protein</fullName>
    </recommendedName>
</protein>
<evidence type="ECO:0000313" key="3">
    <source>
        <dbReference type="EMBL" id="OGD78360.1"/>
    </source>
</evidence>
<dbReference type="InterPro" id="IPR011055">
    <property type="entry name" value="Dup_hybrid_motif"/>
</dbReference>
<dbReference type="AlphaFoldDB" id="A0A1F5FFE7"/>
<keyword evidence="1" id="KW-1133">Transmembrane helix</keyword>
<dbReference type="EMBL" id="MFAF01000039">
    <property type="protein sequence ID" value="OGD78360.1"/>
    <property type="molecule type" value="Genomic_DNA"/>
</dbReference>
<comment type="caution">
    <text evidence="3">The sequence shown here is derived from an EMBL/GenBank/DDBJ whole genome shotgun (WGS) entry which is preliminary data.</text>
</comment>